<gene>
    <name evidence="2" type="ORF">SAMN04487948_12218</name>
</gene>
<evidence type="ECO:0000313" key="2">
    <source>
        <dbReference type="EMBL" id="SEP21520.1"/>
    </source>
</evidence>
<name>A0A1H8W1Q1_9EURY</name>
<organism evidence="2 3">
    <name type="scientific">Halogranum amylolyticum</name>
    <dbReference type="NCBI Taxonomy" id="660520"/>
    <lineage>
        <taxon>Archaea</taxon>
        <taxon>Methanobacteriati</taxon>
        <taxon>Methanobacteriota</taxon>
        <taxon>Stenosarchaea group</taxon>
        <taxon>Halobacteria</taxon>
        <taxon>Halobacteriales</taxon>
        <taxon>Haloferacaceae</taxon>
    </lineage>
</organism>
<protein>
    <submittedName>
        <fullName evidence="2">Uncharacterized protein</fullName>
    </submittedName>
</protein>
<evidence type="ECO:0000256" key="1">
    <source>
        <dbReference type="SAM" id="MobiDB-lite"/>
    </source>
</evidence>
<dbReference type="AlphaFoldDB" id="A0A1H8W1Q1"/>
<proteinExistence type="predicted"/>
<dbReference type="Proteomes" id="UP000199126">
    <property type="component" value="Unassembled WGS sequence"/>
</dbReference>
<reference evidence="3" key="1">
    <citation type="submission" date="2016-10" db="EMBL/GenBank/DDBJ databases">
        <authorList>
            <person name="Varghese N."/>
            <person name="Submissions S."/>
        </authorList>
    </citation>
    <scope>NUCLEOTIDE SEQUENCE [LARGE SCALE GENOMIC DNA]</scope>
    <source>
        <strain evidence="3">CGMCC 1.10121</strain>
    </source>
</reference>
<dbReference type="OrthoDB" id="38613at2157"/>
<keyword evidence="3" id="KW-1185">Reference proteome</keyword>
<sequence length="148" mass="17042">MLPVWRVTRTPYGRAVYETLERVGLTATRMYEYVAPTETETDRTADATLDVYRPDDSKIDGFVETYDAFDELRDDEWVVGATVDGDPVGYLFVSTDATLYTHPLEEDLSFDGAYVRPCRFSSPRRSWCRTTRRTRPTPPTHWSGSARR</sequence>
<accession>A0A1H8W1Q1</accession>
<feature type="region of interest" description="Disordered" evidence="1">
    <location>
        <begin position="129"/>
        <end position="148"/>
    </location>
</feature>
<evidence type="ECO:0000313" key="3">
    <source>
        <dbReference type="Proteomes" id="UP000199126"/>
    </source>
</evidence>
<dbReference type="RefSeq" id="WP_089827487.1">
    <property type="nucleotide sequence ID" value="NZ_FODV01000022.1"/>
</dbReference>
<dbReference type="EMBL" id="FODV01000022">
    <property type="protein sequence ID" value="SEP21520.1"/>
    <property type="molecule type" value="Genomic_DNA"/>
</dbReference>